<comment type="caution">
    <text evidence="1">The sequence shown here is derived from an EMBL/GenBank/DDBJ whole genome shotgun (WGS) entry which is preliminary data.</text>
</comment>
<proteinExistence type="predicted"/>
<evidence type="ECO:0000313" key="1">
    <source>
        <dbReference type="EMBL" id="CAH3023921.1"/>
    </source>
</evidence>
<protein>
    <submittedName>
        <fullName evidence="1">Uncharacterized protein</fullName>
    </submittedName>
</protein>
<accession>A0ABN8MAE4</accession>
<name>A0ABN8MAE4_9CNID</name>
<sequence length="94" mass="11033">MKVQLKRFMQQLLQVAFFTPRRPGFRPHTKVRITLQNSIKHSGSERVKRIQNLSLFEENKKMDKRLPLGGMLFPSCVVCDSDLIRIEGDIDYKQ</sequence>
<organism evidence="1 2">
    <name type="scientific">Porites evermanni</name>
    <dbReference type="NCBI Taxonomy" id="104178"/>
    <lineage>
        <taxon>Eukaryota</taxon>
        <taxon>Metazoa</taxon>
        <taxon>Cnidaria</taxon>
        <taxon>Anthozoa</taxon>
        <taxon>Hexacorallia</taxon>
        <taxon>Scleractinia</taxon>
        <taxon>Fungiina</taxon>
        <taxon>Poritidae</taxon>
        <taxon>Porites</taxon>
    </lineage>
</organism>
<keyword evidence="2" id="KW-1185">Reference proteome</keyword>
<gene>
    <name evidence="1" type="ORF">PEVE_00020982</name>
</gene>
<dbReference type="Proteomes" id="UP001159427">
    <property type="component" value="Unassembled WGS sequence"/>
</dbReference>
<dbReference type="EMBL" id="CALNXI010000281">
    <property type="protein sequence ID" value="CAH3023921.1"/>
    <property type="molecule type" value="Genomic_DNA"/>
</dbReference>
<evidence type="ECO:0000313" key="2">
    <source>
        <dbReference type="Proteomes" id="UP001159427"/>
    </source>
</evidence>
<reference evidence="1 2" key="1">
    <citation type="submission" date="2022-05" db="EMBL/GenBank/DDBJ databases">
        <authorList>
            <consortium name="Genoscope - CEA"/>
            <person name="William W."/>
        </authorList>
    </citation>
    <scope>NUCLEOTIDE SEQUENCE [LARGE SCALE GENOMIC DNA]</scope>
</reference>